<dbReference type="STRING" id="1073328.SAMN05216294_0661"/>
<dbReference type="RefSeq" id="WP_090292561.1">
    <property type="nucleotide sequence ID" value="NZ_FNKI01000001.1"/>
</dbReference>
<evidence type="ECO:0000313" key="1">
    <source>
        <dbReference type="EMBL" id="SDW56470.1"/>
    </source>
</evidence>
<dbReference type="Gene3D" id="1.20.1440.60">
    <property type="entry name" value="23S rRNA-intervening sequence"/>
    <property type="match status" value="1"/>
</dbReference>
<accession>A0A1H2UK73</accession>
<reference evidence="2" key="1">
    <citation type="submission" date="2016-10" db="EMBL/GenBank/DDBJ databases">
        <authorList>
            <person name="Varghese N."/>
            <person name="Submissions S."/>
        </authorList>
    </citation>
    <scope>NUCLEOTIDE SEQUENCE [LARGE SCALE GENOMIC DNA]</scope>
    <source>
        <strain evidence="2">DSM 25030</strain>
    </source>
</reference>
<dbReference type="Proteomes" id="UP000199592">
    <property type="component" value="Unassembled WGS sequence"/>
</dbReference>
<protein>
    <submittedName>
        <fullName evidence="1">Four helix bundle protein</fullName>
    </submittedName>
</protein>
<dbReference type="InterPro" id="IPR012657">
    <property type="entry name" value="23S_rRNA-intervening_sequence"/>
</dbReference>
<name>A0A1H2UK73_9FLAO</name>
<keyword evidence="2" id="KW-1185">Reference proteome</keyword>
<dbReference type="AlphaFoldDB" id="A0A1H2UK73"/>
<organism evidence="1 2">
    <name type="scientific">Flagellimonas zhangzhouensis</name>
    <dbReference type="NCBI Taxonomy" id="1073328"/>
    <lineage>
        <taxon>Bacteria</taxon>
        <taxon>Pseudomonadati</taxon>
        <taxon>Bacteroidota</taxon>
        <taxon>Flavobacteriia</taxon>
        <taxon>Flavobacteriales</taxon>
        <taxon>Flavobacteriaceae</taxon>
        <taxon>Flagellimonas</taxon>
    </lineage>
</organism>
<dbReference type="PANTHER" id="PTHR38471:SF2">
    <property type="entry name" value="FOUR HELIX BUNDLE PROTEIN"/>
    <property type="match status" value="1"/>
</dbReference>
<sequence length="123" mass="14355">MEKGFEQIVSWKKARQLNKEIYKVTSDKGFRRDFALRDQIRRASISISSNIAEGYGRKSSKEFVYFLNVAQASCYEVKSQLYLATDIQYLDEEIFKTLYSLCDDISKTIHGLIKHLEKKQSDI</sequence>
<dbReference type="NCBIfam" id="TIGR02436">
    <property type="entry name" value="four helix bundle protein"/>
    <property type="match status" value="1"/>
</dbReference>
<dbReference type="OrthoDB" id="5515766at2"/>
<dbReference type="InterPro" id="IPR036583">
    <property type="entry name" value="23S_rRNA_IVS_sf"/>
</dbReference>
<dbReference type="Pfam" id="PF05635">
    <property type="entry name" value="23S_rRNA_IVP"/>
    <property type="match status" value="1"/>
</dbReference>
<dbReference type="PANTHER" id="PTHR38471">
    <property type="entry name" value="FOUR HELIX BUNDLE PROTEIN"/>
    <property type="match status" value="1"/>
</dbReference>
<proteinExistence type="predicted"/>
<dbReference type="EMBL" id="FNMY01000002">
    <property type="protein sequence ID" value="SDW56470.1"/>
    <property type="molecule type" value="Genomic_DNA"/>
</dbReference>
<dbReference type="CDD" id="cd16377">
    <property type="entry name" value="23S_rRNA_IVP_like"/>
    <property type="match status" value="1"/>
</dbReference>
<evidence type="ECO:0000313" key="2">
    <source>
        <dbReference type="Proteomes" id="UP000199592"/>
    </source>
</evidence>
<dbReference type="SUPFAM" id="SSF158446">
    <property type="entry name" value="IVS-encoded protein-like"/>
    <property type="match status" value="1"/>
</dbReference>
<gene>
    <name evidence="1" type="ORF">SAMN04487892_1632</name>
</gene>